<dbReference type="GO" id="GO:0000785">
    <property type="term" value="C:chromatin"/>
    <property type="evidence" value="ECO:0007669"/>
    <property type="project" value="TreeGrafter"/>
</dbReference>
<dbReference type="STRING" id="144197.ENSSPAP00000003961"/>
<evidence type="ECO:0000259" key="2">
    <source>
        <dbReference type="Pfam" id="PF08514"/>
    </source>
</evidence>
<dbReference type="GeneTree" id="ENSGT00950000182972"/>
<evidence type="ECO:0000256" key="1">
    <source>
        <dbReference type="ARBA" id="ARBA00005486"/>
    </source>
</evidence>
<dbReference type="InterPro" id="IPR039662">
    <property type="entry name" value="Cohesin_Scc3/SA"/>
</dbReference>
<dbReference type="AlphaFoldDB" id="A0A3B4Z989"/>
<organism evidence="3">
    <name type="scientific">Stegastes partitus</name>
    <name type="common">bicolor damselfish</name>
    <dbReference type="NCBI Taxonomy" id="144197"/>
    <lineage>
        <taxon>Eukaryota</taxon>
        <taxon>Metazoa</taxon>
        <taxon>Chordata</taxon>
        <taxon>Craniata</taxon>
        <taxon>Vertebrata</taxon>
        <taxon>Euteleostomi</taxon>
        <taxon>Actinopterygii</taxon>
        <taxon>Neopterygii</taxon>
        <taxon>Teleostei</taxon>
        <taxon>Neoteleostei</taxon>
        <taxon>Acanthomorphata</taxon>
        <taxon>Ovalentaria</taxon>
        <taxon>Pomacentridae</taxon>
        <taxon>Stegastes</taxon>
    </lineage>
</organism>
<evidence type="ECO:0000313" key="3">
    <source>
        <dbReference type="Ensembl" id="ENSSPAP00000003961.1"/>
    </source>
</evidence>
<dbReference type="GO" id="GO:0008278">
    <property type="term" value="C:cohesin complex"/>
    <property type="evidence" value="ECO:0007669"/>
    <property type="project" value="TreeGrafter"/>
</dbReference>
<dbReference type="GO" id="GO:0007062">
    <property type="term" value="P:sister chromatid cohesion"/>
    <property type="evidence" value="ECO:0007669"/>
    <property type="project" value="TreeGrafter"/>
</dbReference>
<comment type="similarity">
    <text evidence="1">Belongs to the SCC3 family.</text>
</comment>
<dbReference type="Pfam" id="PF08514">
    <property type="entry name" value="STAG"/>
    <property type="match status" value="1"/>
</dbReference>
<dbReference type="GO" id="GO:0005634">
    <property type="term" value="C:nucleus"/>
    <property type="evidence" value="ECO:0007669"/>
    <property type="project" value="TreeGrafter"/>
</dbReference>
<sequence>MLRFVLIKLFSSVSPEELDDFSDSGSDYEATIKGSRRRKKPVPGHVVIPLFYLIYYIISLLCRCYSFSQGTVVDEWLDSYKQSREAGLLVLINFIVQSCGCKVYDGKRVFFVLFCFCHCCRFLVPVCLQDSVNYPLCTPGPQLRRLKDGLREFARVLVRSCQNSLIYDEYLFPSLLALLTGLSDSQVRAFRHTSTLLGRLQTHTKPLSQTRRS</sequence>
<name>A0A3B4Z989_9TELE</name>
<dbReference type="Ensembl" id="ENSSPAT00000004044.1">
    <property type="protein sequence ID" value="ENSSPAP00000003961.1"/>
    <property type="gene ID" value="ENSSPAG00000003046.1"/>
</dbReference>
<accession>A0A3B4Z989</accession>
<dbReference type="PANTHER" id="PTHR11199:SF10">
    <property type="entry name" value="COHESIN SUBUNIT SA"/>
    <property type="match status" value="1"/>
</dbReference>
<dbReference type="GO" id="GO:0003682">
    <property type="term" value="F:chromatin binding"/>
    <property type="evidence" value="ECO:0007669"/>
    <property type="project" value="TreeGrafter"/>
</dbReference>
<dbReference type="PANTHER" id="PTHR11199">
    <property type="entry name" value="STROMAL ANTIGEN"/>
    <property type="match status" value="1"/>
</dbReference>
<protein>
    <recommendedName>
        <fullName evidence="2">STAG domain-containing protein</fullName>
    </recommendedName>
</protein>
<dbReference type="InterPro" id="IPR013721">
    <property type="entry name" value="STAG"/>
</dbReference>
<feature type="domain" description="STAG" evidence="2">
    <location>
        <begin position="133"/>
        <end position="197"/>
    </location>
</feature>
<proteinExistence type="inferred from homology"/>
<reference evidence="3" key="1">
    <citation type="submission" date="2023-09" db="UniProtKB">
        <authorList>
            <consortium name="Ensembl"/>
        </authorList>
    </citation>
    <scope>IDENTIFICATION</scope>
</reference>